<keyword evidence="2" id="KW-1185">Reference proteome</keyword>
<sequence length="307" mass="34612">MTVNTSSLHDIWDAQFWGPVTATLDWCEANYQFSRYIAELVNTVSNFITLAFAVYGASIVNSAQLPGRYITGWIGFALVGLGSFIFHATLRYSAQLMDELPMIYVASYCCAVLFDTQPGYDLTNIKTKSIFILSAVFNVLFTWSYAVYRNPIYHQAVFASIMFTTAFRTYHILSSSDPVSRTAAKYHIPLHCKKTVASLFLTGAFTFAFGFFVWNLDNIFCGTVTRWKHGLGWPVAFLLEGHSWWHIFTAAGTYLMLIGNTCTTLGVKDDFANYKITYKWGVLPGIERTAKGRSAIQHTQRDSKKVL</sequence>
<dbReference type="EMBL" id="MU274900">
    <property type="protein sequence ID" value="KAI0094435.1"/>
    <property type="molecule type" value="Genomic_DNA"/>
</dbReference>
<name>A0ACB8UL51_9APHY</name>
<organism evidence="1 2">
    <name type="scientific">Irpex rosettiformis</name>
    <dbReference type="NCBI Taxonomy" id="378272"/>
    <lineage>
        <taxon>Eukaryota</taxon>
        <taxon>Fungi</taxon>
        <taxon>Dikarya</taxon>
        <taxon>Basidiomycota</taxon>
        <taxon>Agaricomycotina</taxon>
        <taxon>Agaricomycetes</taxon>
        <taxon>Polyporales</taxon>
        <taxon>Irpicaceae</taxon>
        <taxon>Irpex</taxon>
    </lineage>
</organism>
<reference evidence="1" key="1">
    <citation type="journal article" date="2021" name="Environ. Microbiol.">
        <title>Gene family expansions and transcriptome signatures uncover fungal adaptations to wood decay.</title>
        <authorList>
            <person name="Hage H."/>
            <person name="Miyauchi S."/>
            <person name="Viragh M."/>
            <person name="Drula E."/>
            <person name="Min B."/>
            <person name="Chaduli D."/>
            <person name="Navarro D."/>
            <person name="Favel A."/>
            <person name="Norest M."/>
            <person name="Lesage-Meessen L."/>
            <person name="Balint B."/>
            <person name="Merenyi Z."/>
            <person name="de Eugenio L."/>
            <person name="Morin E."/>
            <person name="Martinez A.T."/>
            <person name="Baldrian P."/>
            <person name="Stursova M."/>
            <person name="Martinez M.J."/>
            <person name="Novotny C."/>
            <person name="Magnuson J.K."/>
            <person name="Spatafora J.W."/>
            <person name="Maurice S."/>
            <person name="Pangilinan J."/>
            <person name="Andreopoulos W."/>
            <person name="LaButti K."/>
            <person name="Hundley H."/>
            <person name="Na H."/>
            <person name="Kuo A."/>
            <person name="Barry K."/>
            <person name="Lipzen A."/>
            <person name="Henrissat B."/>
            <person name="Riley R."/>
            <person name="Ahrendt S."/>
            <person name="Nagy L.G."/>
            <person name="Grigoriev I.V."/>
            <person name="Martin F."/>
            <person name="Rosso M.N."/>
        </authorList>
    </citation>
    <scope>NUCLEOTIDE SEQUENCE</scope>
    <source>
        <strain evidence="1">CBS 384.51</strain>
    </source>
</reference>
<evidence type="ECO:0000313" key="1">
    <source>
        <dbReference type="EMBL" id="KAI0094435.1"/>
    </source>
</evidence>
<gene>
    <name evidence="1" type="ORF">BDY19DRAFT_19212</name>
</gene>
<protein>
    <submittedName>
        <fullName evidence="1">Alkaline phytoceramidase</fullName>
    </submittedName>
</protein>
<comment type="caution">
    <text evidence="1">The sequence shown here is derived from an EMBL/GenBank/DDBJ whole genome shotgun (WGS) entry which is preliminary data.</text>
</comment>
<accession>A0ACB8UL51</accession>
<dbReference type="Proteomes" id="UP001055072">
    <property type="component" value="Unassembled WGS sequence"/>
</dbReference>
<evidence type="ECO:0000313" key="2">
    <source>
        <dbReference type="Proteomes" id="UP001055072"/>
    </source>
</evidence>
<proteinExistence type="predicted"/>